<feature type="transmembrane region" description="Helical" evidence="6">
    <location>
        <begin position="78"/>
        <end position="98"/>
    </location>
</feature>
<dbReference type="Proteomes" id="UP000301870">
    <property type="component" value="Chromosome 23"/>
</dbReference>
<dbReference type="InterPro" id="IPR011701">
    <property type="entry name" value="MFS"/>
</dbReference>
<feature type="transmembrane region" description="Helical" evidence="6">
    <location>
        <begin position="364"/>
        <end position="384"/>
    </location>
</feature>
<comment type="subcellular location">
    <subcellularLocation>
        <location evidence="1">Membrane</location>
        <topology evidence="1">Multi-pass membrane protein</topology>
    </subcellularLocation>
</comment>
<dbReference type="InterPro" id="IPR020846">
    <property type="entry name" value="MFS_dom"/>
</dbReference>
<feature type="transmembrane region" description="Helical" evidence="6">
    <location>
        <begin position="168"/>
        <end position="190"/>
    </location>
</feature>
<feature type="domain" description="Major facilitator superfamily (MFS) profile" evidence="7">
    <location>
        <begin position="43"/>
        <end position="501"/>
    </location>
</feature>
<dbReference type="PROSITE" id="PS50850">
    <property type="entry name" value="MFS"/>
    <property type="match status" value="1"/>
</dbReference>
<proteinExistence type="predicted"/>
<feature type="transmembrane region" description="Helical" evidence="6">
    <location>
        <begin position="135"/>
        <end position="156"/>
    </location>
</feature>
<keyword evidence="2" id="KW-0813">Transport</keyword>
<feature type="transmembrane region" description="Helical" evidence="6">
    <location>
        <begin position="449"/>
        <end position="471"/>
    </location>
</feature>
<evidence type="ECO:0000256" key="5">
    <source>
        <dbReference type="ARBA" id="ARBA00023136"/>
    </source>
</evidence>
<feature type="transmembrane region" description="Helical" evidence="6">
    <location>
        <begin position="416"/>
        <end position="437"/>
    </location>
</feature>
<dbReference type="AlphaFoldDB" id="A0A9J7E9N0"/>
<dbReference type="GO" id="GO:0022857">
    <property type="term" value="F:transmembrane transporter activity"/>
    <property type="evidence" value="ECO:0007669"/>
    <property type="project" value="InterPro"/>
</dbReference>
<keyword evidence="4 6" id="KW-1133">Transmembrane helix</keyword>
<feature type="transmembrane region" description="Helical" evidence="6">
    <location>
        <begin position="43"/>
        <end position="66"/>
    </location>
</feature>
<evidence type="ECO:0000256" key="1">
    <source>
        <dbReference type="ARBA" id="ARBA00004141"/>
    </source>
</evidence>
<evidence type="ECO:0000256" key="2">
    <source>
        <dbReference type="ARBA" id="ARBA00022448"/>
    </source>
</evidence>
<name>A0A9J7E9N0_SPOLT</name>
<dbReference type="PANTHER" id="PTHR23511:SF35">
    <property type="entry name" value="MAJOR FACILITATOR SUPERFAMILY (MFS) PROFILE DOMAIN-CONTAINING PROTEIN"/>
    <property type="match status" value="1"/>
</dbReference>
<dbReference type="Pfam" id="PF07690">
    <property type="entry name" value="MFS_1"/>
    <property type="match status" value="1"/>
</dbReference>
<keyword evidence="3 6" id="KW-0812">Transmembrane</keyword>
<evidence type="ECO:0000259" key="7">
    <source>
        <dbReference type="PROSITE" id="PS50850"/>
    </source>
</evidence>
<feature type="transmembrane region" description="Helical" evidence="6">
    <location>
        <begin position="477"/>
        <end position="497"/>
    </location>
</feature>
<evidence type="ECO:0000313" key="8">
    <source>
        <dbReference type="Proteomes" id="UP000301870"/>
    </source>
</evidence>
<dbReference type="KEGG" id="sliu:111356729"/>
<gene>
    <name evidence="9" type="primary">LOC111356729</name>
</gene>
<accession>A0A9J7E9N0</accession>
<organism evidence="8 9">
    <name type="scientific">Spodoptera litura</name>
    <name type="common">Asian cotton leafworm</name>
    <dbReference type="NCBI Taxonomy" id="69820"/>
    <lineage>
        <taxon>Eukaryota</taxon>
        <taxon>Metazoa</taxon>
        <taxon>Ecdysozoa</taxon>
        <taxon>Arthropoda</taxon>
        <taxon>Hexapoda</taxon>
        <taxon>Insecta</taxon>
        <taxon>Pterygota</taxon>
        <taxon>Neoptera</taxon>
        <taxon>Endopterygota</taxon>
        <taxon>Lepidoptera</taxon>
        <taxon>Glossata</taxon>
        <taxon>Ditrysia</taxon>
        <taxon>Noctuoidea</taxon>
        <taxon>Noctuidae</taxon>
        <taxon>Amphipyrinae</taxon>
        <taxon>Spodoptera</taxon>
    </lineage>
</organism>
<sequence>MVRRTFVVNRVPKNGVTSETVCDRENVDIEEAIQLTGNGRYNFLVLFTCCIIMLGAVVDMLGYSLVVPAASCDLDLSLEHSGMLTSVSFAGFIFALPWGYTADTRGRKKALLISSSVGFILSSLTSFSTDFYMMLVLKFLASSFSTASITLTITFLGECTPKEWRNRYMFIQNVFSLAADFVCFALAYFILPLEFSVPLPLLTTYRPWRLLILLMTVPLGIGSVMMCFLHESPKFLANLGETDNALEVLKSIHKTNNGKHSVYPVKSLMKVDKPDGTISFWRSVIKQTVPIIKPPLLWRSLQLLLLFAICCSTNNVFFMWFPTMVNSFFTTVSEDSCFCEKVVANITPSSYNETCIDADPINTIYSGLLFTLFFTSFNMIIIALSNWRRTLMISTFIISGVSCILVDMVRQPAASMVFFIAIQFTGICIGTVGSYYVDIFPTSYRGLATSLGMMFARFVCLGGVNVVGATIVDYCRITFYGWSIFVFSGIIAAFYLPGEPKADSITRVDKVI</sequence>
<evidence type="ECO:0000256" key="4">
    <source>
        <dbReference type="ARBA" id="ARBA00022989"/>
    </source>
</evidence>
<keyword evidence="5 6" id="KW-0472">Membrane</keyword>
<evidence type="ECO:0000313" key="9">
    <source>
        <dbReference type="RefSeq" id="XP_022826968.1"/>
    </source>
</evidence>
<dbReference type="InterPro" id="IPR036259">
    <property type="entry name" value="MFS_trans_sf"/>
</dbReference>
<reference evidence="9" key="1">
    <citation type="submission" date="2025-08" db="UniProtKB">
        <authorList>
            <consortium name="RefSeq"/>
        </authorList>
    </citation>
    <scope>IDENTIFICATION</scope>
    <source>
        <strain evidence="9">Ishihara</strain>
        <tissue evidence="9">Whole body</tissue>
    </source>
</reference>
<dbReference type="PANTHER" id="PTHR23511">
    <property type="entry name" value="SYNAPTIC VESICLE GLYCOPROTEIN 2"/>
    <property type="match status" value="1"/>
</dbReference>
<dbReference type="OrthoDB" id="433512at2759"/>
<feature type="transmembrane region" description="Helical" evidence="6">
    <location>
        <begin position="210"/>
        <end position="229"/>
    </location>
</feature>
<dbReference type="RefSeq" id="XP_022826968.1">
    <property type="nucleotide sequence ID" value="XM_022971200.1"/>
</dbReference>
<feature type="transmembrane region" description="Helical" evidence="6">
    <location>
        <begin position="303"/>
        <end position="321"/>
    </location>
</feature>
<dbReference type="GO" id="GO:0016020">
    <property type="term" value="C:membrane"/>
    <property type="evidence" value="ECO:0007669"/>
    <property type="project" value="UniProtKB-SubCell"/>
</dbReference>
<feature type="transmembrane region" description="Helical" evidence="6">
    <location>
        <begin position="110"/>
        <end position="129"/>
    </location>
</feature>
<dbReference type="GeneID" id="111356729"/>
<protein>
    <submittedName>
        <fullName evidence="9">Synaptic vesicle glycoprotein 2B-like</fullName>
    </submittedName>
</protein>
<evidence type="ECO:0000256" key="3">
    <source>
        <dbReference type="ARBA" id="ARBA00022692"/>
    </source>
</evidence>
<keyword evidence="8" id="KW-1185">Reference proteome</keyword>
<dbReference type="SUPFAM" id="SSF103473">
    <property type="entry name" value="MFS general substrate transporter"/>
    <property type="match status" value="1"/>
</dbReference>
<evidence type="ECO:0000256" key="6">
    <source>
        <dbReference type="SAM" id="Phobius"/>
    </source>
</evidence>
<dbReference type="Gene3D" id="1.20.1250.20">
    <property type="entry name" value="MFS general substrate transporter like domains"/>
    <property type="match status" value="1"/>
</dbReference>